<reference evidence="6 7" key="1">
    <citation type="submission" date="2018-04" db="EMBL/GenBank/DDBJ databases">
        <title>Genomic Encyclopedia of Type Strains, Phase IV (KMG-IV): sequencing the most valuable type-strain genomes for metagenomic binning, comparative biology and taxonomic classification.</title>
        <authorList>
            <person name="Goeker M."/>
        </authorList>
    </citation>
    <scope>NUCLEOTIDE SEQUENCE [LARGE SCALE GENOMIC DNA]</scope>
    <source>
        <strain evidence="6 7">DSM 10065</strain>
    </source>
</reference>
<dbReference type="GO" id="GO:0043565">
    <property type="term" value="F:sequence-specific DNA binding"/>
    <property type="evidence" value="ECO:0007669"/>
    <property type="project" value="TreeGrafter"/>
</dbReference>
<dbReference type="SUPFAM" id="SSF46785">
    <property type="entry name" value="Winged helix' DNA-binding domain"/>
    <property type="match status" value="1"/>
</dbReference>
<sequence>MSFQPTLNFLRSFQVIGKHLNLARASEELNLTPSALSHQLGMLESQLGVRLFTRTGRGLAFTDKGRDLHEEVDACLARLGVALHNARSADKKDVLVVSSMATIAMRWLLPRFASFQKAYASIEIRISAQPIDFQHNGVDCAIYYGSTPAPGLGFELLRKVSLIVACAPSAITRDRPLNQPSDLSRHHLLRVKSGLDGKRLDEWGVWFESVQMEPPREAKELMLENRNLVIEATKSGLGVAVLDPLMIQDELASGALVRPLEHTAKARGAYYLVYPRTSPPSEKVAAFRDWLFDELHKSGAAQERSLA</sequence>
<dbReference type="InterPro" id="IPR058163">
    <property type="entry name" value="LysR-type_TF_proteobact-type"/>
</dbReference>
<dbReference type="SUPFAM" id="SSF53850">
    <property type="entry name" value="Periplasmic binding protein-like II"/>
    <property type="match status" value="1"/>
</dbReference>
<dbReference type="AlphaFoldDB" id="A0A2U1CKV2"/>
<evidence type="ECO:0000256" key="1">
    <source>
        <dbReference type="ARBA" id="ARBA00009437"/>
    </source>
</evidence>
<dbReference type="Gene3D" id="1.10.10.10">
    <property type="entry name" value="Winged helix-like DNA-binding domain superfamily/Winged helix DNA-binding domain"/>
    <property type="match status" value="1"/>
</dbReference>
<evidence type="ECO:0000313" key="6">
    <source>
        <dbReference type="EMBL" id="PVY61622.1"/>
    </source>
</evidence>
<keyword evidence="7" id="KW-1185">Reference proteome</keyword>
<dbReference type="Gene3D" id="3.40.190.10">
    <property type="entry name" value="Periplasmic binding protein-like II"/>
    <property type="match status" value="2"/>
</dbReference>
<dbReference type="Pfam" id="PF00126">
    <property type="entry name" value="HTH_1"/>
    <property type="match status" value="1"/>
</dbReference>
<gene>
    <name evidence="6" type="ORF">C7440_2350</name>
</gene>
<dbReference type="EMBL" id="QEKO01000003">
    <property type="protein sequence ID" value="PVY61622.1"/>
    <property type="molecule type" value="Genomic_DNA"/>
</dbReference>
<dbReference type="Proteomes" id="UP000246145">
    <property type="component" value="Unassembled WGS sequence"/>
</dbReference>
<dbReference type="PRINTS" id="PR00039">
    <property type="entry name" value="HTHLYSR"/>
</dbReference>
<evidence type="ECO:0000256" key="3">
    <source>
        <dbReference type="ARBA" id="ARBA00023125"/>
    </source>
</evidence>
<name>A0A2U1CKV2_9BURK</name>
<evidence type="ECO:0000256" key="4">
    <source>
        <dbReference type="ARBA" id="ARBA00023163"/>
    </source>
</evidence>
<dbReference type="PANTHER" id="PTHR30537">
    <property type="entry name" value="HTH-TYPE TRANSCRIPTIONAL REGULATOR"/>
    <property type="match status" value="1"/>
</dbReference>
<dbReference type="Pfam" id="PF03466">
    <property type="entry name" value="LysR_substrate"/>
    <property type="match status" value="1"/>
</dbReference>
<keyword evidence="4" id="KW-0804">Transcription</keyword>
<dbReference type="OrthoDB" id="8591238at2"/>
<evidence type="ECO:0000313" key="7">
    <source>
        <dbReference type="Proteomes" id="UP000246145"/>
    </source>
</evidence>
<dbReference type="GO" id="GO:0006351">
    <property type="term" value="P:DNA-templated transcription"/>
    <property type="evidence" value="ECO:0007669"/>
    <property type="project" value="TreeGrafter"/>
</dbReference>
<accession>A0A2U1CKV2</accession>
<dbReference type="STRING" id="1231391.GCA_000308195_00457"/>
<keyword evidence="3" id="KW-0238">DNA-binding</keyword>
<dbReference type="RefSeq" id="WP_116518653.1">
    <property type="nucleotide sequence ID" value="NZ_JACCEX010000003.1"/>
</dbReference>
<organism evidence="6 7">
    <name type="scientific">Pusillimonas noertemannii</name>
    <dbReference type="NCBI Taxonomy" id="305977"/>
    <lineage>
        <taxon>Bacteria</taxon>
        <taxon>Pseudomonadati</taxon>
        <taxon>Pseudomonadota</taxon>
        <taxon>Betaproteobacteria</taxon>
        <taxon>Burkholderiales</taxon>
        <taxon>Alcaligenaceae</taxon>
        <taxon>Pusillimonas</taxon>
    </lineage>
</organism>
<dbReference type="InterPro" id="IPR005119">
    <property type="entry name" value="LysR_subst-bd"/>
</dbReference>
<dbReference type="InterPro" id="IPR036388">
    <property type="entry name" value="WH-like_DNA-bd_sf"/>
</dbReference>
<feature type="domain" description="HTH lysR-type" evidence="5">
    <location>
        <begin position="5"/>
        <end position="62"/>
    </location>
</feature>
<protein>
    <submittedName>
        <fullName evidence="6">LysR family glycine cleavage system transcriptional activator</fullName>
    </submittedName>
</protein>
<keyword evidence="2" id="KW-0805">Transcription regulation</keyword>
<dbReference type="InterPro" id="IPR000847">
    <property type="entry name" value="LysR_HTH_N"/>
</dbReference>
<dbReference type="PROSITE" id="PS50931">
    <property type="entry name" value="HTH_LYSR"/>
    <property type="match status" value="1"/>
</dbReference>
<evidence type="ECO:0000256" key="2">
    <source>
        <dbReference type="ARBA" id="ARBA00023015"/>
    </source>
</evidence>
<evidence type="ECO:0000259" key="5">
    <source>
        <dbReference type="PROSITE" id="PS50931"/>
    </source>
</evidence>
<comment type="similarity">
    <text evidence="1">Belongs to the LysR transcriptional regulatory family.</text>
</comment>
<dbReference type="InterPro" id="IPR036390">
    <property type="entry name" value="WH_DNA-bd_sf"/>
</dbReference>
<comment type="caution">
    <text evidence="6">The sequence shown here is derived from an EMBL/GenBank/DDBJ whole genome shotgun (WGS) entry which is preliminary data.</text>
</comment>
<dbReference type="GO" id="GO:0003700">
    <property type="term" value="F:DNA-binding transcription factor activity"/>
    <property type="evidence" value="ECO:0007669"/>
    <property type="project" value="InterPro"/>
</dbReference>
<proteinExistence type="inferred from homology"/>
<dbReference type="PANTHER" id="PTHR30537:SF74">
    <property type="entry name" value="HTH-TYPE TRANSCRIPTIONAL REGULATOR TRPI"/>
    <property type="match status" value="1"/>
</dbReference>
<dbReference type="CDD" id="cd08432">
    <property type="entry name" value="PBP2_GcdR_TrpI_HvrB_AmpR_like"/>
    <property type="match status" value="1"/>
</dbReference>